<feature type="compositionally biased region" description="Low complexity" evidence="1">
    <location>
        <begin position="25"/>
        <end position="39"/>
    </location>
</feature>
<dbReference type="KEGG" id="tni:TVNIR_0972"/>
<reference evidence="2" key="1">
    <citation type="submission" date="2015-12" db="EMBL/GenBank/DDBJ databases">
        <authorList>
            <person name="Tikhonova T.V."/>
            <person name="Pavlov A.R."/>
            <person name="Beletsky A.V."/>
            <person name="Mardanov A.V."/>
            <person name="Sorokin D.Y."/>
            <person name="Ravin N.V."/>
            <person name="Popov V.O."/>
        </authorList>
    </citation>
    <scope>NUCLEOTIDE SEQUENCE</scope>
    <source>
        <strain evidence="2">DSM 14787</strain>
    </source>
</reference>
<evidence type="ECO:0000313" key="3">
    <source>
        <dbReference type="Proteomes" id="UP000010809"/>
    </source>
</evidence>
<feature type="region of interest" description="Disordered" evidence="1">
    <location>
        <begin position="16"/>
        <end position="39"/>
    </location>
</feature>
<gene>
    <name evidence="2" type="ordered locus">TVNIR_0972</name>
</gene>
<dbReference type="HOGENOM" id="CLU_3318461_0_0_6"/>
<dbReference type="AlphaFoldDB" id="L0DSR9"/>
<sequence length="39" mass="4134">MDPIEKIAVRESIEQAVRSGDEHSASSLSSPRPASANPL</sequence>
<accession>L0DSR9</accession>
<dbReference type="Proteomes" id="UP000010809">
    <property type="component" value="Chromosome"/>
</dbReference>
<evidence type="ECO:0000256" key="1">
    <source>
        <dbReference type="SAM" id="MobiDB-lite"/>
    </source>
</evidence>
<evidence type="ECO:0000313" key="2">
    <source>
        <dbReference type="EMBL" id="AGA32659.1"/>
    </source>
</evidence>
<name>L0DSR9_THIND</name>
<keyword evidence="3" id="KW-1185">Reference proteome</keyword>
<proteinExistence type="predicted"/>
<dbReference type="EMBL" id="CP003989">
    <property type="protein sequence ID" value="AGA32659.1"/>
    <property type="molecule type" value="Genomic_DNA"/>
</dbReference>
<dbReference type="PATRIC" id="fig|1255043.3.peg.978"/>
<organism evidence="2 3">
    <name type="scientific">Thioalkalivibrio nitratireducens (strain DSM 14787 / UNIQEM 213 / ALEN2)</name>
    <dbReference type="NCBI Taxonomy" id="1255043"/>
    <lineage>
        <taxon>Bacteria</taxon>
        <taxon>Pseudomonadati</taxon>
        <taxon>Pseudomonadota</taxon>
        <taxon>Gammaproteobacteria</taxon>
        <taxon>Chromatiales</taxon>
        <taxon>Ectothiorhodospiraceae</taxon>
        <taxon>Thioalkalivibrio</taxon>
    </lineage>
</organism>
<protein>
    <submittedName>
        <fullName evidence="2">Uncharacterized protein</fullName>
    </submittedName>
</protein>